<keyword evidence="2" id="KW-1185">Reference proteome</keyword>
<accession>A0ABU5Q714</accession>
<dbReference type="EMBL" id="JAYFUM010000005">
    <property type="protein sequence ID" value="MEA5138387.1"/>
    <property type="molecule type" value="Genomic_DNA"/>
</dbReference>
<organism evidence="1 2">
    <name type="scientific">Arcicella rigui</name>
    <dbReference type="NCBI Taxonomy" id="797020"/>
    <lineage>
        <taxon>Bacteria</taxon>
        <taxon>Pseudomonadati</taxon>
        <taxon>Bacteroidota</taxon>
        <taxon>Cytophagia</taxon>
        <taxon>Cytophagales</taxon>
        <taxon>Flectobacillaceae</taxon>
        <taxon>Arcicella</taxon>
    </lineage>
</organism>
<evidence type="ECO:0000313" key="1">
    <source>
        <dbReference type="EMBL" id="MEA5138387.1"/>
    </source>
</evidence>
<dbReference type="RefSeq" id="WP_323295555.1">
    <property type="nucleotide sequence ID" value="NZ_JAYFUM010000005.1"/>
</dbReference>
<evidence type="ECO:0000313" key="2">
    <source>
        <dbReference type="Proteomes" id="UP001302949"/>
    </source>
</evidence>
<dbReference type="Proteomes" id="UP001302949">
    <property type="component" value="Unassembled WGS sequence"/>
</dbReference>
<protein>
    <submittedName>
        <fullName evidence="1">Uncharacterized protein</fullName>
    </submittedName>
</protein>
<proteinExistence type="predicted"/>
<comment type="caution">
    <text evidence="1">The sequence shown here is derived from an EMBL/GenBank/DDBJ whole genome shotgun (WGS) entry which is preliminary data.</text>
</comment>
<sequence>MKQPIANYERNVFINCPFDEKYEEIFNAILFVVHKCGFILRCAKEYEDSSSIRIQNIVQLIRESKYSIHDLSRVALSETENLPRFNMPLELGICIGAIEFGTKRQRLNQYLIIESQKFRFKQFISDLSGQDIKEHKDSVEEAIKIIRNWLSTKTPDKLPSASKIIYEYKLFQESLPSLCEENNWLPNELTFGEYSSLVTSWLTLE</sequence>
<reference evidence="1 2" key="1">
    <citation type="submission" date="2023-12" db="EMBL/GenBank/DDBJ databases">
        <title>Novel species of the genus Arcicella isolated from rivers.</title>
        <authorList>
            <person name="Lu H."/>
        </authorList>
    </citation>
    <scope>NUCLEOTIDE SEQUENCE [LARGE SCALE GENOMIC DNA]</scope>
    <source>
        <strain evidence="1 2">KCTC 23307</strain>
    </source>
</reference>
<name>A0ABU5Q714_9BACT</name>
<gene>
    <name evidence="1" type="ORF">VB248_04555</name>
</gene>